<reference evidence="3" key="1">
    <citation type="submission" date="2018-10" db="EMBL/GenBank/DDBJ databases">
        <title>Effector identification in a new, highly contiguous assembly of the strawberry crown rot pathogen Phytophthora cactorum.</title>
        <authorList>
            <person name="Armitage A.D."/>
            <person name="Nellist C.F."/>
            <person name="Bates H."/>
            <person name="Vickerstaff R.J."/>
            <person name="Harrison R.J."/>
        </authorList>
    </citation>
    <scope>NUCLEOTIDE SEQUENCE</scope>
    <source>
        <strain evidence="3">15-7</strain>
    </source>
</reference>
<dbReference type="AlphaFoldDB" id="A0A8T0ZFB3"/>
<accession>A0A8T0ZFB3</accession>
<dbReference type="EMBL" id="RCMG01000163">
    <property type="protein sequence ID" value="KAG2861142.1"/>
    <property type="molecule type" value="Genomic_DNA"/>
</dbReference>
<feature type="region of interest" description="Disordered" evidence="1">
    <location>
        <begin position="1"/>
        <end position="21"/>
    </location>
</feature>
<evidence type="ECO:0000313" key="3">
    <source>
        <dbReference type="EMBL" id="KAG2861142.1"/>
    </source>
</evidence>
<feature type="domain" description="Retrovirus-related Pol polyprotein from transposon TNT 1-94-like beta-barrel" evidence="2">
    <location>
        <begin position="142"/>
        <end position="225"/>
    </location>
</feature>
<feature type="compositionally biased region" description="Basic and acidic residues" evidence="1">
    <location>
        <begin position="9"/>
        <end position="20"/>
    </location>
</feature>
<comment type="caution">
    <text evidence="3">The sequence shown here is derived from an EMBL/GenBank/DDBJ whole genome shotgun (WGS) entry which is preliminary data.</text>
</comment>
<proteinExistence type="predicted"/>
<name>A0A8T0ZFB3_9STRA</name>
<sequence>MEAEEEETGAEKITLRREGTHTTQDLATALSKVQKREKYAAVSRMTNIPVRTLFKKAKDQREGKSLAGGRRGIKPALPPELKAEQLAHFAQSWELEPTRYRNLGREVVATVVKPRREETHQSRVLDRTLAVNEASGRSDEFWILDSGSSRHLVSNKSWLEEVEDCKDMCVQPNGAALNVMKKGTLTLKVTARGVEQTLELTDVYYAEGAVHNLNSHGKLTLDDKGYTSQPKEVASEVIMGALVEEAERPTIESQDVQQGTLVEFHPSLGHPNYDAIEKLARDPSTGVVVTDRRRVNCLTCAEGKQTKPSNLEETRASMRRLIELVE</sequence>
<dbReference type="InterPro" id="IPR054722">
    <property type="entry name" value="PolX-like_BBD"/>
</dbReference>
<dbReference type="Pfam" id="PF22936">
    <property type="entry name" value="Pol_BBD"/>
    <property type="match status" value="1"/>
</dbReference>
<dbReference type="Proteomes" id="UP000735874">
    <property type="component" value="Unassembled WGS sequence"/>
</dbReference>
<evidence type="ECO:0000259" key="2">
    <source>
        <dbReference type="Pfam" id="PF22936"/>
    </source>
</evidence>
<gene>
    <name evidence="3" type="ORF">PC113_g7433</name>
</gene>
<dbReference type="VEuPathDB" id="FungiDB:PC110_g6523"/>
<organism evidence="3 4">
    <name type="scientific">Phytophthora cactorum</name>
    <dbReference type="NCBI Taxonomy" id="29920"/>
    <lineage>
        <taxon>Eukaryota</taxon>
        <taxon>Sar</taxon>
        <taxon>Stramenopiles</taxon>
        <taxon>Oomycota</taxon>
        <taxon>Peronosporomycetes</taxon>
        <taxon>Peronosporales</taxon>
        <taxon>Peronosporaceae</taxon>
        <taxon>Phytophthora</taxon>
    </lineage>
</organism>
<evidence type="ECO:0000313" key="4">
    <source>
        <dbReference type="Proteomes" id="UP000735874"/>
    </source>
</evidence>
<evidence type="ECO:0000256" key="1">
    <source>
        <dbReference type="SAM" id="MobiDB-lite"/>
    </source>
</evidence>
<protein>
    <recommendedName>
        <fullName evidence="2">Retrovirus-related Pol polyprotein from transposon TNT 1-94-like beta-barrel domain-containing protein</fullName>
    </recommendedName>
</protein>